<dbReference type="GO" id="GO:0004177">
    <property type="term" value="F:aminopeptidase activity"/>
    <property type="evidence" value="ECO:0007669"/>
    <property type="project" value="UniProtKB-KW"/>
</dbReference>
<comment type="catalytic activity">
    <reaction evidence="1">
        <text>Release of an N-terminal aspartate or glutamate from a peptide, with a preference for aspartate.</text>
        <dbReference type="EC" id="3.4.11.21"/>
    </reaction>
</comment>
<dbReference type="PANTHER" id="PTHR28570">
    <property type="entry name" value="ASPARTYL AMINOPEPTIDASE"/>
    <property type="match status" value="1"/>
</dbReference>
<evidence type="ECO:0000313" key="12">
    <source>
        <dbReference type="EMBL" id="KAK7268386.1"/>
    </source>
</evidence>
<dbReference type="Proteomes" id="UP001372338">
    <property type="component" value="Unassembled WGS sequence"/>
</dbReference>
<comment type="similarity">
    <text evidence="3 11">Belongs to the peptidase M18 family.</text>
</comment>
<evidence type="ECO:0000256" key="10">
    <source>
        <dbReference type="ARBA" id="ARBA00023049"/>
    </source>
</evidence>
<keyword evidence="13" id="KW-1185">Reference proteome</keyword>
<accession>A0AAN9F3T9</accession>
<reference evidence="12 13" key="1">
    <citation type="submission" date="2024-01" db="EMBL/GenBank/DDBJ databases">
        <title>The genomes of 5 underutilized Papilionoideae crops provide insights into root nodulation and disease resistanc.</title>
        <authorList>
            <person name="Yuan L."/>
        </authorList>
    </citation>
    <scope>NUCLEOTIDE SEQUENCE [LARGE SCALE GENOMIC DNA]</scope>
    <source>
        <strain evidence="12">ZHUSHIDOU_FW_LH</strain>
        <tissue evidence="12">Leaf</tissue>
    </source>
</reference>
<keyword evidence="9 11" id="KW-0862">Zinc</keyword>
<dbReference type="SUPFAM" id="SSF53187">
    <property type="entry name" value="Zn-dependent exopeptidases"/>
    <property type="match status" value="1"/>
</dbReference>
<dbReference type="Pfam" id="PF02127">
    <property type="entry name" value="Peptidase_M18"/>
    <property type="match status" value="1"/>
</dbReference>
<dbReference type="GO" id="GO:0008237">
    <property type="term" value="F:metallopeptidase activity"/>
    <property type="evidence" value="ECO:0007669"/>
    <property type="project" value="UniProtKB-KW"/>
</dbReference>
<dbReference type="PRINTS" id="PR00932">
    <property type="entry name" value="AMINO1PTASE"/>
</dbReference>
<keyword evidence="5 11" id="KW-0031">Aminopeptidase</keyword>
<dbReference type="InterPro" id="IPR001948">
    <property type="entry name" value="Peptidase_M18"/>
</dbReference>
<evidence type="ECO:0000256" key="7">
    <source>
        <dbReference type="ARBA" id="ARBA00022723"/>
    </source>
</evidence>
<keyword evidence="8 11" id="KW-0378">Hydrolase</keyword>
<dbReference type="GO" id="GO:0006508">
    <property type="term" value="P:proteolysis"/>
    <property type="evidence" value="ECO:0007669"/>
    <property type="project" value="UniProtKB-KW"/>
</dbReference>
<dbReference type="GO" id="GO:0005737">
    <property type="term" value="C:cytoplasm"/>
    <property type="evidence" value="ECO:0007669"/>
    <property type="project" value="UniProtKB-ARBA"/>
</dbReference>
<keyword evidence="10 11" id="KW-0482">Metalloprotease</keyword>
<dbReference type="EMBL" id="JAYWIO010000004">
    <property type="protein sequence ID" value="KAK7268386.1"/>
    <property type="molecule type" value="Genomic_DNA"/>
</dbReference>
<sequence>MGSITTVAAGPHRILLRHSSSHPSSLKLFSFSSSSSFSPSLLLFRKFSSTPPHRRFCSISNSDSNSIVADLLDYLNESWTHFHATAEAKRQLIAAGFDLLHENQEWDLKPGGRYFFTRNMSCLVAFAVGHKYNIGSGFHVIAAHTDSPCLKLKPKSASSKSAYSMVNVQTYGGGLWHTWFDRDLSVAGRVIVRSSNNSYVHRLVKVKRPLLRIPTLAIHLDRTVNQDGFKPNLETHLLPLLSMKPEEISSESKEKTTTLSSKASHHPLLMQVLSDELKCDVDDIASVELNVCDTQPSCLGGGNNEFIFSGRLDNLASSYCALRALIDSCESPGDLASEHAIRMVALFDNEEVGSDSVQGAGAPTMFQAMKRIIGGLENNYVGEGSFERTIRQSFLVSADMAHGVHPNFMDKHEEHHRPELQKGLVIKHNANQRYATTGITSFLFKEVGRLHNLPTQEFVVRNDMGCGSTIGPILASGVGIRTVDCGIAQLSMHSIREICGKEDIDIAYKHFKAFYQSFSSVDKMLTVDI</sequence>
<dbReference type="Gene3D" id="3.40.630.10">
    <property type="entry name" value="Zn peptidases"/>
    <property type="match status" value="1"/>
</dbReference>
<evidence type="ECO:0000256" key="1">
    <source>
        <dbReference type="ARBA" id="ARBA00001335"/>
    </source>
</evidence>
<evidence type="ECO:0000256" key="2">
    <source>
        <dbReference type="ARBA" id="ARBA00001947"/>
    </source>
</evidence>
<gene>
    <name evidence="12" type="ORF">RIF29_21084</name>
</gene>
<dbReference type="GO" id="GO:0008270">
    <property type="term" value="F:zinc ion binding"/>
    <property type="evidence" value="ECO:0007669"/>
    <property type="project" value="InterPro"/>
</dbReference>
<protein>
    <recommendedName>
        <fullName evidence="4">aspartyl aminopeptidase</fullName>
        <ecNumber evidence="4">3.4.11.21</ecNumber>
    </recommendedName>
</protein>
<evidence type="ECO:0000313" key="13">
    <source>
        <dbReference type="Proteomes" id="UP001372338"/>
    </source>
</evidence>
<evidence type="ECO:0000256" key="4">
    <source>
        <dbReference type="ARBA" id="ARBA00011965"/>
    </source>
</evidence>
<name>A0AAN9F3T9_CROPI</name>
<dbReference type="SUPFAM" id="SSF101821">
    <property type="entry name" value="Aminopeptidase/glucanase lid domain"/>
    <property type="match status" value="1"/>
</dbReference>
<dbReference type="CDD" id="cd05658">
    <property type="entry name" value="M18_DAP"/>
    <property type="match status" value="1"/>
</dbReference>
<evidence type="ECO:0000256" key="11">
    <source>
        <dbReference type="RuleBase" id="RU004386"/>
    </source>
</evidence>
<dbReference type="NCBIfam" id="NF002759">
    <property type="entry name" value="PRK02813.1"/>
    <property type="match status" value="1"/>
</dbReference>
<dbReference type="AlphaFoldDB" id="A0AAN9F3T9"/>
<keyword evidence="7 11" id="KW-0479">Metal-binding</keyword>
<dbReference type="Gene3D" id="2.30.250.10">
    <property type="entry name" value="Aminopeptidase i, Domain 2"/>
    <property type="match status" value="1"/>
</dbReference>
<dbReference type="FunFam" id="2.30.250.10:FF:000001">
    <property type="entry name" value="Aspartyl aminopeptidase 1"/>
    <property type="match status" value="1"/>
</dbReference>
<evidence type="ECO:0000256" key="8">
    <source>
        <dbReference type="ARBA" id="ARBA00022801"/>
    </source>
</evidence>
<dbReference type="EC" id="3.4.11.21" evidence="4"/>
<comment type="caution">
    <text evidence="12">The sequence shown here is derived from an EMBL/GenBank/DDBJ whole genome shotgun (WGS) entry which is preliminary data.</text>
</comment>
<dbReference type="InterPro" id="IPR023358">
    <property type="entry name" value="Peptidase_M18_dom2"/>
</dbReference>
<dbReference type="PANTHER" id="PTHR28570:SF3">
    <property type="entry name" value="ASPARTYL AMINOPEPTIDASE"/>
    <property type="match status" value="1"/>
</dbReference>
<evidence type="ECO:0000256" key="5">
    <source>
        <dbReference type="ARBA" id="ARBA00022438"/>
    </source>
</evidence>
<evidence type="ECO:0000256" key="9">
    <source>
        <dbReference type="ARBA" id="ARBA00022833"/>
    </source>
</evidence>
<evidence type="ECO:0000256" key="6">
    <source>
        <dbReference type="ARBA" id="ARBA00022670"/>
    </source>
</evidence>
<comment type="cofactor">
    <cofactor evidence="2">
        <name>Zn(2+)</name>
        <dbReference type="ChEBI" id="CHEBI:29105"/>
    </cofactor>
</comment>
<evidence type="ECO:0000256" key="3">
    <source>
        <dbReference type="ARBA" id="ARBA00008290"/>
    </source>
</evidence>
<keyword evidence="6 11" id="KW-0645">Protease</keyword>
<proteinExistence type="inferred from homology"/>
<organism evidence="12 13">
    <name type="scientific">Crotalaria pallida</name>
    <name type="common">Smooth rattlebox</name>
    <name type="synonym">Crotalaria striata</name>
    <dbReference type="NCBI Taxonomy" id="3830"/>
    <lineage>
        <taxon>Eukaryota</taxon>
        <taxon>Viridiplantae</taxon>
        <taxon>Streptophyta</taxon>
        <taxon>Embryophyta</taxon>
        <taxon>Tracheophyta</taxon>
        <taxon>Spermatophyta</taxon>
        <taxon>Magnoliopsida</taxon>
        <taxon>eudicotyledons</taxon>
        <taxon>Gunneridae</taxon>
        <taxon>Pentapetalae</taxon>
        <taxon>rosids</taxon>
        <taxon>fabids</taxon>
        <taxon>Fabales</taxon>
        <taxon>Fabaceae</taxon>
        <taxon>Papilionoideae</taxon>
        <taxon>50 kb inversion clade</taxon>
        <taxon>genistoids sensu lato</taxon>
        <taxon>core genistoids</taxon>
        <taxon>Crotalarieae</taxon>
        <taxon>Crotalaria</taxon>
    </lineage>
</organism>